<name>A0ACC0SA84_POPTR</name>
<evidence type="ECO:0000313" key="1">
    <source>
        <dbReference type="EMBL" id="KAI9386431.1"/>
    </source>
</evidence>
<dbReference type="EMBL" id="CM009299">
    <property type="protein sequence ID" value="KAI9386431.1"/>
    <property type="molecule type" value="Genomic_DNA"/>
</dbReference>
<evidence type="ECO:0000313" key="2">
    <source>
        <dbReference type="Proteomes" id="UP000006729"/>
    </source>
</evidence>
<sequence>MVVSVVSWLGSFWGEVLGFKFWTVADFYGDFRLRGLVRGAAAVVSWLVED</sequence>
<gene>
    <name evidence="1" type="ORF">POPTR_010G023150v4</name>
</gene>
<comment type="caution">
    <text evidence="1">The sequence shown here is derived from an EMBL/GenBank/DDBJ whole genome shotgun (WGS) entry which is preliminary data.</text>
</comment>
<protein>
    <submittedName>
        <fullName evidence="1">Uncharacterized protein</fullName>
    </submittedName>
</protein>
<keyword evidence="2" id="KW-1185">Reference proteome</keyword>
<organism evidence="1 2">
    <name type="scientific">Populus trichocarpa</name>
    <name type="common">Western balsam poplar</name>
    <name type="synonym">Populus balsamifera subsp. trichocarpa</name>
    <dbReference type="NCBI Taxonomy" id="3694"/>
    <lineage>
        <taxon>Eukaryota</taxon>
        <taxon>Viridiplantae</taxon>
        <taxon>Streptophyta</taxon>
        <taxon>Embryophyta</taxon>
        <taxon>Tracheophyta</taxon>
        <taxon>Spermatophyta</taxon>
        <taxon>Magnoliopsida</taxon>
        <taxon>eudicotyledons</taxon>
        <taxon>Gunneridae</taxon>
        <taxon>Pentapetalae</taxon>
        <taxon>rosids</taxon>
        <taxon>fabids</taxon>
        <taxon>Malpighiales</taxon>
        <taxon>Salicaceae</taxon>
        <taxon>Saliceae</taxon>
        <taxon>Populus</taxon>
    </lineage>
</organism>
<dbReference type="Proteomes" id="UP000006729">
    <property type="component" value="Chromosome 10"/>
</dbReference>
<reference evidence="1 2" key="1">
    <citation type="journal article" date="2006" name="Science">
        <title>The genome of black cottonwood, Populus trichocarpa (Torr. &amp; Gray).</title>
        <authorList>
            <person name="Tuskan G.A."/>
            <person name="Difazio S."/>
            <person name="Jansson S."/>
            <person name="Bohlmann J."/>
            <person name="Grigoriev I."/>
            <person name="Hellsten U."/>
            <person name="Putnam N."/>
            <person name="Ralph S."/>
            <person name="Rombauts S."/>
            <person name="Salamov A."/>
            <person name="Schein J."/>
            <person name="Sterck L."/>
            <person name="Aerts A."/>
            <person name="Bhalerao R.R."/>
            <person name="Bhalerao R.P."/>
            <person name="Blaudez D."/>
            <person name="Boerjan W."/>
            <person name="Brun A."/>
            <person name="Brunner A."/>
            <person name="Busov V."/>
            <person name="Campbell M."/>
            <person name="Carlson J."/>
            <person name="Chalot M."/>
            <person name="Chapman J."/>
            <person name="Chen G.L."/>
            <person name="Cooper D."/>
            <person name="Coutinho P.M."/>
            <person name="Couturier J."/>
            <person name="Covert S."/>
            <person name="Cronk Q."/>
            <person name="Cunningham R."/>
            <person name="Davis J."/>
            <person name="Degroeve S."/>
            <person name="Dejardin A."/>
            <person name="Depamphilis C."/>
            <person name="Detter J."/>
            <person name="Dirks B."/>
            <person name="Dubchak I."/>
            <person name="Duplessis S."/>
            <person name="Ehlting J."/>
            <person name="Ellis B."/>
            <person name="Gendler K."/>
            <person name="Goodstein D."/>
            <person name="Gribskov M."/>
            <person name="Grimwood J."/>
            <person name="Groover A."/>
            <person name="Gunter L."/>
            <person name="Hamberger B."/>
            <person name="Heinze B."/>
            <person name="Helariutta Y."/>
            <person name="Henrissat B."/>
            <person name="Holligan D."/>
            <person name="Holt R."/>
            <person name="Huang W."/>
            <person name="Islam-Faridi N."/>
            <person name="Jones S."/>
            <person name="Jones-Rhoades M."/>
            <person name="Jorgensen R."/>
            <person name="Joshi C."/>
            <person name="Kangasjarvi J."/>
            <person name="Karlsson J."/>
            <person name="Kelleher C."/>
            <person name="Kirkpatrick R."/>
            <person name="Kirst M."/>
            <person name="Kohler A."/>
            <person name="Kalluri U."/>
            <person name="Larimer F."/>
            <person name="Leebens-Mack J."/>
            <person name="Leple J.C."/>
            <person name="Locascio P."/>
            <person name="Lou Y."/>
            <person name="Lucas S."/>
            <person name="Martin F."/>
            <person name="Montanini B."/>
            <person name="Napoli C."/>
            <person name="Nelson D.R."/>
            <person name="Nelson C."/>
            <person name="Nieminen K."/>
            <person name="Nilsson O."/>
            <person name="Pereda V."/>
            <person name="Peter G."/>
            <person name="Philippe R."/>
            <person name="Pilate G."/>
            <person name="Poliakov A."/>
            <person name="Razumovskaya J."/>
            <person name="Richardson P."/>
            <person name="Rinaldi C."/>
            <person name="Ritland K."/>
            <person name="Rouze P."/>
            <person name="Ryaboy D."/>
            <person name="Schmutz J."/>
            <person name="Schrader J."/>
            <person name="Segerman B."/>
            <person name="Shin H."/>
            <person name="Siddiqui A."/>
            <person name="Sterky F."/>
            <person name="Terry A."/>
            <person name="Tsai C.J."/>
            <person name="Uberbacher E."/>
            <person name="Unneberg P."/>
            <person name="Vahala J."/>
            <person name="Wall K."/>
            <person name="Wessler S."/>
            <person name="Yang G."/>
            <person name="Yin T."/>
            <person name="Douglas C."/>
            <person name="Marra M."/>
            <person name="Sandberg G."/>
            <person name="Van de Peer Y."/>
            <person name="Rokhsar D."/>
        </authorList>
    </citation>
    <scope>NUCLEOTIDE SEQUENCE [LARGE SCALE GENOMIC DNA]</scope>
    <source>
        <strain evidence="2">cv. Nisqually</strain>
    </source>
</reference>
<proteinExistence type="predicted"/>
<accession>A0ACC0SA84</accession>